<gene>
    <name evidence="1" type="ORF">PSON_ATCC_30995.1.T2370005</name>
</gene>
<organism evidence="1 2">
    <name type="scientific">Paramecium sonneborni</name>
    <dbReference type="NCBI Taxonomy" id="65129"/>
    <lineage>
        <taxon>Eukaryota</taxon>
        <taxon>Sar</taxon>
        <taxon>Alveolata</taxon>
        <taxon>Ciliophora</taxon>
        <taxon>Intramacronucleata</taxon>
        <taxon>Oligohymenophorea</taxon>
        <taxon>Peniculida</taxon>
        <taxon>Parameciidae</taxon>
        <taxon>Paramecium</taxon>
    </lineage>
</organism>
<dbReference type="AlphaFoldDB" id="A0A8S1RQW5"/>
<name>A0A8S1RQW5_9CILI</name>
<protein>
    <submittedName>
        <fullName evidence="1">Uncharacterized protein</fullName>
    </submittedName>
</protein>
<keyword evidence="2" id="KW-1185">Reference proteome</keyword>
<comment type="caution">
    <text evidence="1">The sequence shown here is derived from an EMBL/GenBank/DDBJ whole genome shotgun (WGS) entry which is preliminary data.</text>
</comment>
<reference evidence="1" key="1">
    <citation type="submission" date="2021-01" db="EMBL/GenBank/DDBJ databases">
        <authorList>
            <consortium name="Genoscope - CEA"/>
            <person name="William W."/>
        </authorList>
    </citation>
    <scope>NUCLEOTIDE SEQUENCE</scope>
</reference>
<accession>A0A8S1RQW5</accession>
<dbReference type="EMBL" id="CAJJDN010000237">
    <property type="protein sequence ID" value="CAD8129672.1"/>
    <property type="molecule type" value="Genomic_DNA"/>
</dbReference>
<proteinExistence type="predicted"/>
<dbReference type="Proteomes" id="UP000692954">
    <property type="component" value="Unassembled WGS sequence"/>
</dbReference>
<evidence type="ECO:0000313" key="1">
    <source>
        <dbReference type="EMBL" id="CAD8129672.1"/>
    </source>
</evidence>
<sequence length="162" mass="19284">MKNRKNQLLKNQNFKNKKLYVPSQLIILLHIMLYQKLKIQQKNIKQLETSENQVKQKIKLEPPISTVREFKEAKYFEKASTEIERTEILKLLKNILNILIVIIKNSTTHFQSRRINKILFSIDQKDPDDIFIHSMYPPRRNNNFSIQKFRSANCSSSCLHNN</sequence>
<evidence type="ECO:0000313" key="2">
    <source>
        <dbReference type="Proteomes" id="UP000692954"/>
    </source>
</evidence>